<dbReference type="STRING" id="1856405.BFC17_17145"/>
<evidence type="ECO:0000256" key="2">
    <source>
        <dbReference type="ARBA" id="ARBA00022692"/>
    </source>
</evidence>
<comment type="caution">
    <text evidence="7">The sequence shown here is derived from an EMBL/GenBank/DDBJ whole genome shotgun (WGS) entry which is preliminary data.</text>
</comment>
<dbReference type="RefSeq" id="WP_070176178.1">
    <property type="nucleotide sequence ID" value="NZ_BMJR01000001.1"/>
</dbReference>
<keyword evidence="1" id="KW-1003">Cell membrane</keyword>
<dbReference type="AlphaFoldDB" id="A0A1E8FH62"/>
<keyword evidence="4 5" id="KW-0472">Membrane</keyword>
<organism evidence="7 8">
    <name type="scientific">Alteromonas lipolytica</name>
    <dbReference type="NCBI Taxonomy" id="1856405"/>
    <lineage>
        <taxon>Bacteria</taxon>
        <taxon>Pseudomonadati</taxon>
        <taxon>Pseudomonadota</taxon>
        <taxon>Gammaproteobacteria</taxon>
        <taxon>Alteromonadales</taxon>
        <taxon>Alteromonadaceae</taxon>
        <taxon>Alteromonas/Salinimonas group</taxon>
        <taxon>Alteromonas</taxon>
    </lineage>
</organism>
<dbReference type="OrthoDB" id="7064015at2"/>
<evidence type="ECO:0000256" key="4">
    <source>
        <dbReference type="ARBA" id="ARBA00023136"/>
    </source>
</evidence>
<gene>
    <name evidence="7" type="ORF">BFC17_17145</name>
</gene>
<evidence type="ECO:0000256" key="3">
    <source>
        <dbReference type="ARBA" id="ARBA00022989"/>
    </source>
</evidence>
<evidence type="ECO:0000313" key="8">
    <source>
        <dbReference type="Proteomes" id="UP000176037"/>
    </source>
</evidence>
<name>A0A1E8FH62_9ALTE</name>
<keyword evidence="8" id="KW-1185">Reference proteome</keyword>
<dbReference type="EMBL" id="MJIC01000010">
    <property type="protein sequence ID" value="OFI35259.1"/>
    <property type="molecule type" value="Genomic_DNA"/>
</dbReference>
<feature type="domain" description="Lipopolysaccharide assembly protein A" evidence="6">
    <location>
        <begin position="23"/>
        <end position="84"/>
    </location>
</feature>
<keyword evidence="3 5" id="KW-1133">Transmembrane helix</keyword>
<protein>
    <recommendedName>
        <fullName evidence="6">Lipopolysaccharide assembly protein A domain-containing protein</fullName>
    </recommendedName>
</protein>
<evidence type="ECO:0000256" key="1">
    <source>
        <dbReference type="ARBA" id="ARBA00022475"/>
    </source>
</evidence>
<feature type="transmembrane region" description="Helical" evidence="5">
    <location>
        <begin position="43"/>
        <end position="67"/>
    </location>
</feature>
<dbReference type="GO" id="GO:0005886">
    <property type="term" value="C:plasma membrane"/>
    <property type="evidence" value="ECO:0007669"/>
    <property type="project" value="InterPro"/>
</dbReference>
<dbReference type="Pfam" id="PF06305">
    <property type="entry name" value="LapA_dom"/>
    <property type="match status" value="1"/>
</dbReference>
<sequence length="84" mass="8870">MKGLAFLLCIIAILVIAIAVGSQNDAVISVNYLIAKAEMTVATLIAIALGLGVVVGILAILSSWLTLRVKLLRAQAKLNKLQKE</sequence>
<evidence type="ECO:0000313" key="7">
    <source>
        <dbReference type="EMBL" id="OFI35259.1"/>
    </source>
</evidence>
<proteinExistence type="predicted"/>
<keyword evidence="2 5" id="KW-0812">Transmembrane</keyword>
<dbReference type="Proteomes" id="UP000176037">
    <property type="component" value="Unassembled WGS sequence"/>
</dbReference>
<evidence type="ECO:0000259" key="6">
    <source>
        <dbReference type="Pfam" id="PF06305"/>
    </source>
</evidence>
<dbReference type="InterPro" id="IPR010445">
    <property type="entry name" value="LapA_dom"/>
</dbReference>
<accession>A0A1E8FH62</accession>
<evidence type="ECO:0000256" key="5">
    <source>
        <dbReference type="SAM" id="Phobius"/>
    </source>
</evidence>
<reference evidence="7 8" key="1">
    <citation type="submission" date="2016-09" db="EMBL/GenBank/DDBJ databases">
        <title>Alteromonas lipolytica, a new species isolated from sea water.</title>
        <authorList>
            <person name="Wu Y.-H."/>
            <person name="Cheng H."/>
            <person name="Xu X.-W."/>
        </authorList>
    </citation>
    <scope>NUCLEOTIDE SEQUENCE [LARGE SCALE GENOMIC DNA]</scope>
    <source>
        <strain evidence="7 8">JW12</strain>
    </source>
</reference>